<gene>
    <name evidence="1" type="ORF">H5410_062947</name>
</gene>
<accession>A0A9J5WCD3</accession>
<sequence length="87" mass="9875">MLDTVIIWIVPDTLAKRGSKLTNYDKAIFLQSLPEYIKDQLAKDKNIDISIRLIRPFMCNKLAQFGNLPVITSPPREYVLANSSVIP</sequence>
<protein>
    <submittedName>
        <fullName evidence="1">Uncharacterized protein</fullName>
    </submittedName>
</protein>
<reference evidence="1 2" key="1">
    <citation type="submission" date="2020-09" db="EMBL/GenBank/DDBJ databases">
        <title>De no assembly of potato wild relative species, Solanum commersonii.</title>
        <authorList>
            <person name="Cho K."/>
        </authorList>
    </citation>
    <scope>NUCLEOTIDE SEQUENCE [LARGE SCALE GENOMIC DNA]</scope>
    <source>
        <strain evidence="1">LZ3.2</strain>
        <tissue evidence="1">Leaf</tissue>
    </source>
</reference>
<organism evidence="1 2">
    <name type="scientific">Solanum commersonii</name>
    <name type="common">Commerson's wild potato</name>
    <name type="synonym">Commerson's nightshade</name>
    <dbReference type="NCBI Taxonomy" id="4109"/>
    <lineage>
        <taxon>Eukaryota</taxon>
        <taxon>Viridiplantae</taxon>
        <taxon>Streptophyta</taxon>
        <taxon>Embryophyta</taxon>
        <taxon>Tracheophyta</taxon>
        <taxon>Spermatophyta</taxon>
        <taxon>Magnoliopsida</taxon>
        <taxon>eudicotyledons</taxon>
        <taxon>Gunneridae</taxon>
        <taxon>Pentapetalae</taxon>
        <taxon>asterids</taxon>
        <taxon>lamiids</taxon>
        <taxon>Solanales</taxon>
        <taxon>Solanaceae</taxon>
        <taxon>Solanoideae</taxon>
        <taxon>Solaneae</taxon>
        <taxon>Solanum</taxon>
    </lineage>
</organism>
<name>A0A9J5WCD3_SOLCO</name>
<dbReference type="Proteomes" id="UP000824120">
    <property type="component" value="Chromosome 12"/>
</dbReference>
<keyword evidence="2" id="KW-1185">Reference proteome</keyword>
<dbReference type="EMBL" id="JACXVP010000012">
    <property type="protein sequence ID" value="KAG5573181.1"/>
    <property type="molecule type" value="Genomic_DNA"/>
</dbReference>
<evidence type="ECO:0000313" key="2">
    <source>
        <dbReference type="Proteomes" id="UP000824120"/>
    </source>
</evidence>
<evidence type="ECO:0000313" key="1">
    <source>
        <dbReference type="EMBL" id="KAG5573181.1"/>
    </source>
</evidence>
<comment type="caution">
    <text evidence="1">The sequence shown here is derived from an EMBL/GenBank/DDBJ whole genome shotgun (WGS) entry which is preliminary data.</text>
</comment>
<dbReference type="AlphaFoldDB" id="A0A9J5WCD3"/>
<proteinExistence type="predicted"/>